<evidence type="ECO:0000259" key="15">
    <source>
        <dbReference type="PROSITE" id="PS51371"/>
    </source>
</evidence>
<comment type="function">
    <text evidence="9">Plays a role in the transport of magnesium and cobalt ions.</text>
</comment>
<comment type="similarity">
    <text evidence="2">Belongs to the UPF0053 family.</text>
</comment>
<dbReference type="InterPro" id="IPR044751">
    <property type="entry name" value="Ion_transp-like_CBS"/>
</dbReference>
<dbReference type="AlphaFoldDB" id="A0A7Z0VNJ8"/>
<proteinExistence type="inferred from homology"/>
<evidence type="ECO:0000256" key="13">
    <source>
        <dbReference type="SAM" id="MobiDB-lite"/>
    </source>
</evidence>
<dbReference type="SUPFAM" id="SSF56176">
    <property type="entry name" value="FAD-binding/transporter-associated domain-like"/>
    <property type="match status" value="1"/>
</dbReference>
<dbReference type="SMART" id="SM01091">
    <property type="entry name" value="CorC_HlyC"/>
    <property type="match status" value="1"/>
</dbReference>
<feature type="domain" description="CBS" evidence="15">
    <location>
        <begin position="306"/>
        <end position="363"/>
    </location>
</feature>
<evidence type="ECO:0000259" key="16">
    <source>
        <dbReference type="PROSITE" id="PS51846"/>
    </source>
</evidence>
<dbReference type="InterPro" id="IPR000644">
    <property type="entry name" value="CBS_dom"/>
</dbReference>
<keyword evidence="4 12" id="KW-0812">Transmembrane</keyword>
<evidence type="ECO:0000256" key="6">
    <source>
        <dbReference type="ARBA" id="ARBA00022989"/>
    </source>
</evidence>
<feature type="domain" description="CBS" evidence="15">
    <location>
        <begin position="233"/>
        <end position="293"/>
    </location>
</feature>
<dbReference type="Pfam" id="PF03471">
    <property type="entry name" value="CorC_HlyC"/>
    <property type="match status" value="1"/>
</dbReference>
<comment type="caution">
    <text evidence="17">The sequence shown here is derived from an EMBL/GenBank/DDBJ whole genome shotgun (WGS) entry which is preliminary data.</text>
</comment>
<reference evidence="17 18" key="1">
    <citation type="submission" date="2016-06" db="EMBL/GenBank/DDBJ databases">
        <title>Genome sequence of endosymbiont of Candidatus Endolucinida thiodiazotropha.</title>
        <authorList>
            <person name="Poehlein A."/>
            <person name="Koenig S."/>
            <person name="Heiden S.E."/>
            <person name="Thuermer A."/>
            <person name="Voget S."/>
            <person name="Daniel R."/>
            <person name="Markert S."/>
            <person name="Gros O."/>
            <person name="Schweder T."/>
        </authorList>
    </citation>
    <scope>NUCLEOTIDE SEQUENCE [LARGE SCALE GENOMIC DNA]</scope>
    <source>
        <strain evidence="17 18">COS</strain>
    </source>
</reference>
<dbReference type="PROSITE" id="PS51371">
    <property type="entry name" value="CBS"/>
    <property type="match status" value="2"/>
</dbReference>
<feature type="region of interest" description="Disordered" evidence="13">
    <location>
        <begin position="449"/>
        <end position="507"/>
    </location>
</feature>
<evidence type="ECO:0000313" key="17">
    <source>
        <dbReference type="EMBL" id="ODJ88890.1"/>
    </source>
</evidence>
<keyword evidence="8 12" id="KW-0472">Membrane</keyword>
<gene>
    <name evidence="17" type="primary">corC_1</name>
    <name evidence="17" type="ORF">CODIS_09850</name>
</gene>
<evidence type="ECO:0000256" key="3">
    <source>
        <dbReference type="ARBA" id="ARBA00022475"/>
    </source>
</evidence>
<dbReference type="PROSITE" id="PS51846">
    <property type="entry name" value="CNNM"/>
    <property type="match status" value="1"/>
</dbReference>
<dbReference type="PANTHER" id="PTHR43099:SF2">
    <property type="entry name" value="UPF0053 PROTEIN YRKA"/>
    <property type="match status" value="1"/>
</dbReference>
<dbReference type="GO" id="GO:0050660">
    <property type="term" value="F:flavin adenine dinucleotide binding"/>
    <property type="evidence" value="ECO:0007669"/>
    <property type="project" value="InterPro"/>
</dbReference>
<feature type="domain" description="CNNM transmembrane" evidence="16">
    <location>
        <begin position="1"/>
        <end position="214"/>
    </location>
</feature>
<evidence type="ECO:0000256" key="7">
    <source>
        <dbReference type="ARBA" id="ARBA00023122"/>
    </source>
</evidence>
<dbReference type="InterPro" id="IPR036318">
    <property type="entry name" value="FAD-bd_PCMH-like_sf"/>
</dbReference>
<dbReference type="Pfam" id="PF00571">
    <property type="entry name" value="CBS"/>
    <property type="match status" value="2"/>
</dbReference>
<comment type="subcellular location">
    <subcellularLocation>
        <location evidence="1">Cell membrane</location>
        <topology evidence="1">Multi-pass membrane protein</topology>
    </subcellularLocation>
</comment>
<evidence type="ECO:0000256" key="14">
    <source>
        <dbReference type="SAM" id="Phobius"/>
    </source>
</evidence>
<feature type="transmembrane region" description="Helical" evidence="14">
    <location>
        <begin position="148"/>
        <end position="166"/>
    </location>
</feature>
<dbReference type="InterPro" id="IPR046342">
    <property type="entry name" value="CBS_dom_sf"/>
</dbReference>
<keyword evidence="5" id="KW-0677">Repeat</keyword>
<feature type="compositionally biased region" description="Basic and acidic residues" evidence="13">
    <location>
        <begin position="475"/>
        <end position="507"/>
    </location>
</feature>
<keyword evidence="18" id="KW-1185">Reference proteome</keyword>
<sequence>MDWILISKLFLILLLIIGNAFFVGSEIALTSARRSRIKQLASTGNKSAKIVQVLHNEPERFYSVTQIGITLVSLALGAIGMITLTQVMDPSIEAAFGWFGQSEEILGWAHTFSYIIAFIIISFLHVVAGELAPKVLAFHKAEAMSLSVAWIINGLHTIMRPVIWVMNHSSNGLLWLFGQRDLAAHGEGHFSMTGDEIRTILSASEQEGALDPQLTMMLRGVFDLDDHTARDAMIPRTEVEGVPNTATVADVLDLFKEELRERYPVYETSLDNIVGIVSMKELLNRLATAESPESSTSIIKLPVSEVMMPAYFVPDTMRLSLLLKDFTSNRRQIAIVLDEYGGTEGLITLEDILEEIVGDYEDEFTPRHRHIKMEDKQHFIINGGVRVTELEPKLNFPFPTGDYVTMGGLIHHSLGRIAEVGDLVQLEGALLEVLEMDNHRITKVSFQHQITEEEPEETEPQVEEEKANQSFLKGSPEEVLKDINDRPEVQEVEAATEKETDSNVKVV</sequence>
<evidence type="ECO:0000256" key="1">
    <source>
        <dbReference type="ARBA" id="ARBA00004651"/>
    </source>
</evidence>
<dbReference type="EMBL" id="MARB01000004">
    <property type="protein sequence ID" value="ODJ88890.1"/>
    <property type="molecule type" value="Genomic_DNA"/>
</dbReference>
<name>A0A7Z0VNJ8_9GAMM</name>
<dbReference type="InterPro" id="IPR002550">
    <property type="entry name" value="CNNM"/>
</dbReference>
<dbReference type="InterPro" id="IPR005170">
    <property type="entry name" value="Transptr-assoc_dom"/>
</dbReference>
<dbReference type="Gene3D" id="3.30.465.10">
    <property type="match status" value="1"/>
</dbReference>
<dbReference type="InterPro" id="IPR051676">
    <property type="entry name" value="UPF0053_domain"/>
</dbReference>
<dbReference type="Pfam" id="PF01595">
    <property type="entry name" value="CNNM"/>
    <property type="match status" value="1"/>
</dbReference>
<keyword evidence="7 11" id="KW-0129">CBS domain</keyword>
<dbReference type="SUPFAM" id="SSF54631">
    <property type="entry name" value="CBS-domain pair"/>
    <property type="match status" value="1"/>
</dbReference>
<evidence type="ECO:0000256" key="2">
    <source>
        <dbReference type="ARBA" id="ARBA00006337"/>
    </source>
</evidence>
<dbReference type="RefSeq" id="WP_069121736.1">
    <property type="nucleotide sequence ID" value="NZ_MARB01000004.1"/>
</dbReference>
<dbReference type="Gene3D" id="3.10.580.10">
    <property type="entry name" value="CBS-domain"/>
    <property type="match status" value="1"/>
</dbReference>
<evidence type="ECO:0000256" key="9">
    <source>
        <dbReference type="ARBA" id="ARBA00037273"/>
    </source>
</evidence>
<dbReference type="Proteomes" id="UP000094769">
    <property type="component" value="Unassembled WGS sequence"/>
</dbReference>
<dbReference type="InterPro" id="IPR016169">
    <property type="entry name" value="FAD-bd_PCMH_sub2"/>
</dbReference>
<evidence type="ECO:0000256" key="12">
    <source>
        <dbReference type="PROSITE-ProRule" id="PRU01193"/>
    </source>
</evidence>
<evidence type="ECO:0000256" key="5">
    <source>
        <dbReference type="ARBA" id="ARBA00022737"/>
    </source>
</evidence>
<feature type="transmembrane region" description="Helical" evidence="14">
    <location>
        <begin position="61"/>
        <end position="85"/>
    </location>
</feature>
<feature type="compositionally biased region" description="Acidic residues" evidence="13">
    <location>
        <begin position="452"/>
        <end position="462"/>
    </location>
</feature>
<evidence type="ECO:0000256" key="8">
    <source>
        <dbReference type="ARBA" id="ARBA00023136"/>
    </source>
</evidence>
<feature type="transmembrane region" description="Helical" evidence="14">
    <location>
        <begin position="105"/>
        <end position="127"/>
    </location>
</feature>
<keyword evidence="3" id="KW-1003">Cell membrane</keyword>
<feature type="transmembrane region" description="Helical" evidence="14">
    <location>
        <begin position="6"/>
        <end position="29"/>
    </location>
</feature>
<organism evidence="17 18">
    <name type="scientific">Candidatus Thiodiazotropha endolucinida</name>
    <dbReference type="NCBI Taxonomy" id="1655433"/>
    <lineage>
        <taxon>Bacteria</taxon>
        <taxon>Pseudomonadati</taxon>
        <taxon>Pseudomonadota</taxon>
        <taxon>Gammaproteobacteria</taxon>
        <taxon>Chromatiales</taxon>
        <taxon>Sedimenticolaceae</taxon>
        <taxon>Candidatus Thiodiazotropha</taxon>
    </lineage>
</organism>
<evidence type="ECO:0000256" key="10">
    <source>
        <dbReference type="ARBA" id="ARBA00040729"/>
    </source>
</evidence>
<dbReference type="OrthoDB" id="9797674at2"/>
<dbReference type="CDD" id="cd04590">
    <property type="entry name" value="CBS_pair_CorC_HlyC_assoc"/>
    <property type="match status" value="1"/>
</dbReference>
<evidence type="ECO:0000256" key="4">
    <source>
        <dbReference type="ARBA" id="ARBA00022692"/>
    </source>
</evidence>
<accession>A0A7Z0VNJ8</accession>
<keyword evidence="6 12" id="KW-1133">Transmembrane helix</keyword>
<evidence type="ECO:0000256" key="11">
    <source>
        <dbReference type="PROSITE-ProRule" id="PRU00703"/>
    </source>
</evidence>
<dbReference type="PANTHER" id="PTHR43099">
    <property type="entry name" value="UPF0053 PROTEIN YRKA"/>
    <property type="match status" value="1"/>
</dbReference>
<dbReference type="GO" id="GO:0005886">
    <property type="term" value="C:plasma membrane"/>
    <property type="evidence" value="ECO:0007669"/>
    <property type="project" value="UniProtKB-SubCell"/>
</dbReference>
<dbReference type="FunFam" id="3.10.580.10:FF:000002">
    <property type="entry name" value="Magnesium/cobalt efflux protein CorC"/>
    <property type="match status" value="1"/>
</dbReference>
<evidence type="ECO:0000313" key="18">
    <source>
        <dbReference type="Proteomes" id="UP000094769"/>
    </source>
</evidence>
<protein>
    <recommendedName>
        <fullName evidence="10">Magnesium and cobalt efflux protein CorC</fullName>
    </recommendedName>
</protein>